<name>A0AAV5UYK2_9BILA</name>
<feature type="compositionally biased region" description="Basic and acidic residues" evidence="1">
    <location>
        <begin position="318"/>
        <end position="329"/>
    </location>
</feature>
<feature type="region of interest" description="Disordered" evidence="1">
    <location>
        <begin position="272"/>
        <end position="388"/>
    </location>
</feature>
<feature type="compositionally biased region" description="Low complexity" evidence="1">
    <location>
        <begin position="290"/>
        <end position="304"/>
    </location>
</feature>
<feature type="compositionally biased region" description="Basic residues" evidence="1">
    <location>
        <begin position="21"/>
        <end position="41"/>
    </location>
</feature>
<evidence type="ECO:0000256" key="1">
    <source>
        <dbReference type="SAM" id="MobiDB-lite"/>
    </source>
</evidence>
<dbReference type="Proteomes" id="UP001432322">
    <property type="component" value="Unassembled WGS sequence"/>
</dbReference>
<evidence type="ECO:0000313" key="3">
    <source>
        <dbReference type="Proteomes" id="UP001432322"/>
    </source>
</evidence>
<dbReference type="EMBL" id="BTSY01000001">
    <property type="protein sequence ID" value="GMT12367.1"/>
    <property type="molecule type" value="Genomic_DNA"/>
</dbReference>
<sequence>SCYGGAAGRAHARRECGDQRARRRRLQPPHPRVHTRLHRAQYGRQGYVQEGLGPDSGADGYHLRGGVDDLPLHLPAPALPAVGSLRTRVSTREVLRLPLRPSLHLLRHYARIHRRHARSQMAPQALLPHAIDAARPHDLLPVRQLDYRNPASDHPIGRRALPALRPARLPQHPLRLLHLHGHAHRLLHERDQYLRGSQRAGGRSIDRGHGERAALQRDSAVPHGDGGVVPLTVHLHPAALPRHLRSAVQIQQMSGACLRGRHVLLLGGDDARGVGDSRPLLQDDDTLPRPAGAQLPLLDPAALPSRAMPPPSTAQVRPGERHCGHELRRVQVGQPERGRSRGRPRALRPRPAACGGARKGRREMDAREQPYRNQSDAQVCRSRPRGDTHQLPAAAADLLLGSRLLYSIRTGLAVLRCRVLIDFT</sequence>
<comment type="caution">
    <text evidence="2">The sequence shown here is derived from an EMBL/GenBank/DDBJ whole genome shotgun (WGS) entry which is preliminary data.</text>
</comment>
<dbReference type="AlphaFoldDB" id="A0AAV5UYK2"/>
<evidence type="ECO:0008006" key="4">
    <source>
        <dbReference type="Google" id="ProtNLM"/>
    </source>
</evidence>
<feature type="region of interest" description="Disordered" evidence="1">
    <location>
        <begin position="1"/>
        <end position="62"/>
    </location>
</feature>
<feature type="compositionally biased region" description="Basic and acidic residues" evidence="1">
    <location>
        <begin position="204"/>
        <end position="215"/>
    </location>
</feature>
<feature type="non-terminal residue" evidence="2">
    <location>
        <position position="1"/>
    </location>
</feature>
<protein>
    <recommendedName>
        <fullName evidence="4">G protein-coupled receptor</fullName>
    </recommendedName>
</protein>
<organism evidence="2 3">
    <name type="scientific">Pristionchus fissidentatus</name>
    <dbReference type="NCBI Taxonomy" id="1538716"/>
    <lineage>
        <taxon>Eukaryota</taxon>
        <taxon>Metazoa</taxon>
        <taxon>Ecdysozoa</taxon>
        <taxon>Nematoda</taxon>
        <taxon>Chromadorea</taxon>
        <taxon>Rhabditida</taxon>
        <taxon>Rhabditina</taxon>
        <taxon>Diplogasteromorpha</taxon>
        <taxon>Diplogasteroidea</taxon>
        <taxon>Neodiplogasteridae</taxon>
        <taxon>Pristionchus</taxon>
    </lineage>
</organism>
<feature type="region of interest" description="Disordered" evidence="1">
    <location>
        <begin position="195"/>
        <end position="222"/>
    </location>
</feature>
<accession>A0AAV5UYK2</accession>
<gene>
    <name evidence="2" type="ORF">PFISCL1PPCAC_3664</name>
</gene>
<proteinExistence type="predicted"/>
<keyword evidence="3" id="KW-1185">Reference proteome</keyword>
<evidence type="ECO:0000313" key="2">
    <source>
        <dbReference type="EMBL" id="GMT12367.1"/>
    </source>
</evidence>
<reference evidence="2" key="1">
    <citation type="submission" date="2023-10" db="EMBL/GenBank/DDBJ databases">
        <title>Genome assembly of Pristionchus species.</title>
        <authorList>
            <person name="Yoshida K."/>
            <person name="Sommer R.J."/>
        </authorList>
    </citation>
    <scope>NUCLEOTIDE SEQUENCE</scope>
    <source>
        <strain evidence="2">RS5133</strain>
    </source>
</reference>